<organism evidence="2 3">
    <name type="scientific">Amycolatopsis carbonis</name>
    <dbReference type="NCBI Taxonomy" id="715471"/>
    <lineage>
        <taxon>Bacteria</taxon>
        <taxon>Bacillati</taxon>
        <taxon>Actinomycetota</taxon>
        <taxon>Actinomycetes</taxon>
        <taxon>Pseudonocardiales</taxon>
        <taxon>Pseudonocardiaceae</taxon>
        <taxon>Amycolatopsis</taxon>
    </lineage>
</organism>
<keyword evidence="3" id="KW-1185">Reference proteome</keyword>
<dbReference type="SUPFAM" id="SSF53474">
    <property type="entry name" value="alpha/beta-Hydrolases"/>
    <property type="match status" value="1"/>
</dbReference>
<dbReference type="InterPro" id="IPR000073">
    <property type="entry name" value="AB_hydrolase_1"/>
</dbReference>
<dbReference type="GO" id="GO:0016787">
    <property type="term" value="F:hydrolase activity"/>
    <property type="evidence" value="ECO:0007669"/>
    <property type="project" value="UniProtKB-KW"/>
</dbReference>
<evidence type="ECO:0000259" key="1">
    <source>
        <dbReference type="Pfam" id="PF00561"/>
    </source>
</evidence>
<accession>A0A9Y2IAV5</accession>
<evidence type="ECO:0000313" key="3">
    <source>
        <dbReference type="Proteomes" id="UP001236014"/>
    </source>
</evidence>
<sequence>MGPSHDLTLAGDRVLRVHDSGRGDTLTVVWLHGTPQTGALLAPVLQAADARGIRVVSYGRPGYGGSTTVPGRTVGSAAEDVRVLADALGLGRFAVVGASGGGSHALAAAAQLPDRVTAAVALAGVAPYTEEFDWFAGMADPTSLRAAREGRDARMTHALTHEFDPESFVALDWAALEGAWGPLGADAGEAGGAGHDGEVDDDVAYASGWGFELADVRTQVLLAQGGADRVVPASHAQHLFTHLPDAELWLRPRDGHISVLNALPTALDWLLARAR</sequence>
<evidence type="ECO:0000313" key="2">
    <source>
        <dbReference type="EMBL" id="WIX74998.1"/>
    </source>
</evidence>
<dbReference type="PANTHER" id="PTHR45763:SF46">
    <property type="entry name" value="AB HYDROLASE-1 DOMAIN-CONTAINING PROTEIN"/>
    <property type="match status" value="1"/>
</dbReference>
<protein>
    <submittedName>
        <fullName evidence="2">Alpha/beta hydrolase</fullName>
    </submittedName>
</protein>
<dbReference type="AlphaFoldDB" id="A0A9Y2IAV5"/>
<proteinExistence type="predicted"/>
<feature type="domain" description="AB hydrolase-1" evidence="1">
    <location>
        <begin position="28"/>
        <end position="260"/>
    </location>
</feature>
<dbReference type="Proteomes" id="UP001236014">
    <property type="component" value="Chromosome"/>
</dbReference>
<reference evidence="2 3" key="1">
    <citation type="submission" date="2023-06" db="EMBL/GenBank/DDBJ databases">
        <authorList>
            <person name="Oyuntsetseg B."/>
            <person name="Kim S.B."/>
        </authorList>
    </citation>
    <scope>NUCLEOTIDE SEQUENCE [LARGE SCALE GENOMIC DNA]</scope>
    <source>
        <strain evidence="2 3">2-15</strain>
    </source>
</reference>
<dbReference type="KEGG" id="acab:QRX50_25910"/>
<name>A0A9Y2IAV5_9PSEU</name>
<dbReference type="Pfam" id="PF00561">
    <property type="entry name" value="Abhydrolase_1"/>
    <property type="match status" value="1"/>
</dbReference>
<keyword evidence="2" id="KW-0378">Hydrolase</keyword>
<dbReference type="PRINTS" id="PR00111">
    <property type="entry name" value="ABHYDROLASE"/>
</dbReference>
<dbReference type="PANTHER" id="PTHR45763">
    <property type="entry name" value="HYDROLASE, ALPHA/BETA FOLD FAMILY PROTEIN, EXPRESSED-RELATED"/>
    <property type="match status" value="1"/>
</dbReference>
<dbReference type="Gene3D" id="3.40.50.1820">
    <property type="entry name" value="alpha/beta hydrolase"/>
    <property type="match status" value="1"/>
</dbReference>
<dbReference type="InterPro" id="IPR029058">
    <property type="entry name" value="AB_hydrolase_fold"/>
</dbReference>
<dbReference type="EMBL" id="CP127294">
    <property type="protein sequence ID" value="WIX74998.1"/>
    <property type="molecule type" value="Genomic_DNA"/>
</dbReference>
<dbReference type="RefSeq" id="WP_285965775.1">
    <property type="nucleotide sequence ID" value="NZ_CP127294.1"/>
</dbReference>
<gene>
    <name evidence="2" type="ORF">QRX50_25910</name>
</gene>